<dbReference type="InterPro" id="IPR055357">
    <property type="entry name" value="LRR_At1g61320_AtMIF1"/>
</dbReference>
<feature type="region of interest" description="Disordered" evidence="1">
    <location>
        <begin position="27"/>
        <end position="64"/>
    </location>
</feature>
<dbReference type="OrthoDB" id="1901752at2759"/>
<dbReference type="AlphaFoldDB" id="A0A251JS10"/>
<dbReference type="Gene3D" id="1.20.1280.50">
    <property type="match status" value="1"/>
</dbReference>
<evidence type="ECO:0000256" key="1">
    <source>
        <dbReference type="SAM" id="MobiDB-lite"/>
    </source>
</evidence>
<dbReference type="PANTHER" id="PTHR34145">
    <property type="entry name" value="OS02G0105600 PROTEIN"/>
    <property type="match status" value="1"/>
</dbReference>
<organism evidence="4 5">
    <name type="scientific">Manihot esculenta</name>
    <name type="common">Cassava</name>
    <name type="synonym">Jatropha manihot</name>
    <dbReference type="NCBI Taxonomy" id="3983"/>
    <lineage>
        <taxon>Eukaryota</taxon>
        <taxon>Viridiplantae</taxon>
        <taxon>Streptophyta</taxon>
        <taxon>Embryophyta</taxon>
        <taxon>Tracheophyta</taxon>
        <taxon>Spermatophyta</taxon>
        <taxon>Magnoliopsida</taxon>
        <taxon>eudicotyledons</taxon>
        <taxon>Gunneridae</taxon>
        <taxon>Pentapetalae</taxon>
        <taxon>rosids</taxon>
        <taxon>fabids</taxon>
        <taxon>Malpighiales</taxon>
        <taxon>Euphorbiaceae</taxon>
        <taxon>Crotonoideae</taxon>
        <taxon>Manihoteae</taxon>
        <taxon>Manihot</taxon>
    </lineage>
</organism>
<evidence type="ECO:0000313" key="4">
    <source>
        <dbReference type="EMBL" id="OAY36551.1"/>
    </source>
</evidence>
<accession>A0A251JS10</accession>
<evidence type="ECO:0000259" key="3">
    <source>
        <dbReference type="Pfam" id="PF23622"/>
    </source>
</evidence>
<dbReference type="InterPro" id="IPR053772">
    <property type="entry name" value="At1g61320/At1g61330-like"/>
</dbReference>
<dbReference type="Pfam" id="PF23622">
    <property type="entry name" value="LRR_At1g61320_AtMIF1"/>
    <property type="match status" value="2"/>
</dbReference>
<dbReference type="InterPro" id="IPR001810">
    <property type="entry name" value="F-box_dom"/>
</dbReference>
<dbReference type="EMBL" id="CM004397">
    <property type="protein sequence ID" value="OAY36551.1"/>
    <property type="molecule type" value="Genomic_DNA"/>
</dbReference>
<feature type="domain" description="At1g61320/AtMIF1 LRR" evidence="3">
    <location>
        <begin position="330"/>
        <end position="423"/>
    </location>
</feature>
<dbReference type="InterPro" id="IPR036047">
    <property type="entry name" value="F-box-like_dom_sf"/>
</dbReference>
<name>A0A251JS10_MANES</name>
<protein>
    <recommendedName>
        <fullName evidence="6">F-box domain-containing protein</fullName>
    </recommendedName>
</protein>
<proteinExistence type="predicted"/>
<keyword evidence="5" id="KW-1185">Reference proteome</keyword>
<evidence type="ECO:0000313" key="5">
    <source>
        <dbReference type="Proteomes" id="UP000091857"/>
    </source>
</evidence>
<evidence type="ECO:0000259" key="2">
    <source>
        <dbReference type="Pfam" id="PF00646"/>
    </source>
</evidence>
<gene>
    <name evidence="4" type="ORF">MANES_11G029400</name>
</gene>
<dbReference type="Gramene" id="Manes.11G029400.3.v8.1">
    <property type="protein sequence ID" value="Manes.11G029400.3.v8.1.CDS"/>
    <property type="gene ID" value="Manes.11G029400.v8.1"/>
</dbReference>
<dbReference type="Gramene" id="Manes.11G029400.7.v8.1">
    <property type="protein sequence ID" value="Manes.11G029400.7.v8.1.CDS"/>
    <property type="gene ID" value="Manes.11G029400.v8.1"/>
</dbReference>
<dbReference type="Proteomes" id="UP000091857">
    <property type="component" value="Chromosome 11"/>
</dbReference>
<dbReference type="Gene3D" id="3.80.10.10">
    <property type="entry name" value="Ribonuclease Inhibitor"/>
    <property type="match status" value="2"/>
</dbReference>
<feature type="domain" description="At1g61320/AtMIF1 LRR" evidence="3">
    <location>
        <begin position="170"/>
        <end position="324"/>
    </location>
</feature>
<dbReference type="InterPro" id="IPR053781">
    <property type="entry name" value="F-box_AtFBL13-like"/>
</dbReference>
<dbReference type="PANTHER" id="PTHR34145:SF28">
    <property type="entry name" value="F-BOX DOMAIN-CONTAINING PROTEIN"/>
    <property type="match status" value="1"/>
</dbReference>
<dbReference type="InterPro" id="IPR032675">
    <property type="entry name" value="LRR_dom_sf"/>
</dbReference>
<sequence length="605" mass="70419">MTKQPSTRSEKKFFVKDELADLIQSTSQALNHHRKRKRKDSNLIVDSASPKTKQNRTELKAMDQSSDSTDLISQFPEHIIHHILSLLRCKKDAARTSILSKRWRDIWASYLTLDFDQRKFQKQKKQLYFYSKRRYRRIKKRKDEEMKMKNEIFLNFVDETLQSRIEEKSSIRKFMLHLTSYNLELSDRVDQWIGITTKSNIQELDLHIPTKKNISYCLPQTVFAANTLTALRISGCNLGACAYINMSNLQKLYIKKVHIDEESIQNLILACPLIDDMRLIYCSGLKTLLLSSNRLNRVDIHCCHGLKKVEVKSPSLQSFWYQRKRSRCSKINLAMCKSLKSLTLEDSKMTDDLFQNHLSNFPVLEQLILSKCNALRCITISCHQLKTLALRGCRGLREADIDTPNLLSFEYKGPKVPFSSFDPSGLREAKLHIEPYRLPNDVDSGFSFDKLQTFLRKFDCSKGLKLIVRTKEDIILHEDLRNILVPQVVDFKLEIIKSSTSLEDILDNLLRTWHPYTLSIVSSTTSDFPEQVYKKMADDRGVELSCCKYNSVNNKCWKHFLVKANIENLGDTEIESDWITWLKSSASMVNRLTCLRLTWKCRDNI</sequence>
<evidence type="ECO:0008006" key="6">
    <source>
        <dbReference type="Google" id="ProtNLM"/>
    </source>
</evidence>
<dbReference type="EMBL" id="CM004397">
    <property type="protein sequence ID" value="OAY36552.1"/>
    <property type="molecule type" value="Genomic_DNA"/>
</dbReference>
<dbReference type="Gramene" id="Manes.11G029400.1.v8.1">
    <property type="protein sequence ID" value="Manes.11G029400.1.v8.1.CDS"/>
    <property type="gene ID" value="Manes.11G029400.v8.1"/>
</dbReference>
<dbReference type="Pfam" id="PF00646">
    <property type="entry name" value="F-box"/>
    <property type="match status" value="1"/>
</dbReference>
<dbReference type="SUPFAM" id="SSF52047">
    <property type="entry name" value="RNI-like"/>
    <property type="match status" value="1"/>
</dbReference>
<dbReference type="SUPFAM" id="SSF81383">
    <property type="entry name" value="F-box domain"/>
    <property type="match status" value="1"/>
</dbReference>
<dbReference type="Gramene" id="Manes.11G029400.6.v8.1">
    <property type="protein sequence ID" value="Manes.11G029400.6.v8.1.CDS"/>
    <property type="gene ID" value="Manes.11G029400.v8.1"/>
</dbReference>
<dbReference type="CDD" id="cd22160">
    <property type="entry name" value="F-box_AtFBL13-like"/>
    <property type="match status" value="1"/>
</dbReference>
<reference evidence="4 5" key="1">
    <citation type="submission" date="2016-02" db="EMBL/GenBank/DDBJ databases">
        <title>WGS assembly of Manihot esculenta.</title>
        <authorList>
            <person name="Bredeson J.V."/>
            <person name="Prochnik S.E."/>
            <person name="Lyons J.B."/>
            <person name="Schmutz J."/>
            <person name="Grimwood J."/>
            <person name="Vrebalov J."/>
            <person name="Bart R.S."/>
            <person name="Amuge T."/>
            <person name="Ferguson M.E."/>
            <person name="Green R."/>
            <person name="Putnam N."/>
            <person name="Stites J."/>
            <person name="Rounsley S."/>
            <person name="Rokhsar D.S."/>
        </authorList>
    </citation>
    <scope>NUCLEOTIDE SEQUENCE [LARGE SCALE GENOMIC DNA]</scope>
    <source>
        <strain evidence="5">cv. AM560-2</strain>
        <tissue evidence="4">Leaf</tissue>
    </source>
</reference>
<feature type="domain" description="F-box" evidence="2">
    <location>
        <begin position="72"/>
        <end position="109"/>
    </location>
</feature>